<sequence length="298" mass="34418">MKKLNLNININSLDEFYRECDNIEGGNPAEINNIENSDNPCFRGLSIAEIHDSKYSYTKGLDNLKKIEKDINLGGRKHKYKYDDSDGDDMNFDRYIEGLPCLKKRIPTHGIGTGKFVKLHISICENCWCSAENLMIRAYTAMRIIDMLESQGYRVQISAYADNEDPGYFNGEPIGFLGVEVIIKKFEDPLIKGQILTAISPWFFRYWMLKFWNAKFKMNWGYGHSVRPMKKETTSDIYIQTGEALTDEDAESTIERISKLFNKEEQFQLLGGSVTILYGTINLRILDNLWKREPAQQK</sequence>
<feature type="domain" description="DUF7192" evidence="1">
    <location>
        <begin position="80"/>
        <end position="262"/>
    </location>
</feature>
<name>A0AA48WWX6_9CAUD</name>
<reference evidence="2 3" key="1">
    <citation type="submission" date="2021-04" db="EMBL/GenBank/DDBJ databases">
        <authorList>
            <person name="Shkoporov A.N."/>
            <person name="Stockdale S.R."/>
            <person name="Guerin E."/>
            <person name="Ross R.P."/>
            <person name="Hill C."/>
        </authorList>
    </citation>
    <scope>NUCLEOTIDE SEQUENCE [LARGE SCALE GENOMIC DNA]</scope>
    <source>
        <strain evidence="3">cr12_1</strain>
    </source>
</reference>
<organism evidence="2 3">
    <name type="scientific">uncultured phage cr12_1</name>
    <dbReference type="NCBI Taxonomy" id="2986409"/>
    <lineage>
        <taxon>Viruses</taxon>
        <taxon>Duplodnaviria</taxon>
        <taxon>Heunggongvirae</taxon>
        <taxon>Uroviricota</taxon>
        <taxon>Caudoviricetes</taxon>
        <taxon>Crassvirales</taxon>
        <taxon>Suoliviridae</taxon>
        <taxon>Bearivirinae</taxon>
        <taxon>Afonbuvirus</taxon>
        <taxon>Afonbuvirus intestinihominis</taxon>
    </lineage>
</organism>
<evidence type="ECO:0000313" key="3">
    <source>
        <dbReference type="Proteomes" id="UP000827462"/>
    </source>
</evidence>
<evidence type="ECO:0000259" key="1">
    <source>
        <dbReference type="Pfam" id="PF23822"/>
    </source>
</evidence>
<protein>
    <submittedName>
        <fullName evidence="2">CbbQ/nirQ/norQ carboxysome domain, transcriptional regulator</fullName>
    </submittedName>
</protein>
<accession>A0AA48WWX6</accession>
<gene>
    <name evidence="2" type="primary">gp_72686</name>
</gene>
<keyword evidence="3" id="KW-1185">Reference proteome</keyword>
<dbReference type="EMBL" id="MZ130492">
    <property type="protein sequence ID" value="QWM90658.2"/>
    <property type="molecule type" value="Genomic_DNA"/>
</dbReference>
<evidence type="ECO:0000313" key="2">
    <source>
        <dbReference type="EMBL" id="QWM90658.2"/>
    </source>
</evidence>
<dbReference type="InterPro" id="IPR055616">
    <property type="entry name" value="DUF7192"/>
</dbReference>
<dbReference type="Pfam" id="PF23822">
    <property type="entry name" value="DUF7192"/>
    <property type="match status" value="1"/>
</dbReference>
<dbReference type="Proteomes" id="UP000827462">
    <property type="component" value="Segment"/>
</dbReference>
<proteinExistence type="predicted"/>